<evidence type="ECO:0000313" key="3">
    <source>
        <dbReference type="EMBL" id="RDV06449.1"/>
    </source>
</evidence>
<accession>A0A371BFS4</accession>
<comment type="caution">
    <text evidence="3">The sequence shown here is derived from an EMBL/GenBank/DDBJ whole genome shotgun (WGS) entry which is preliminary data.</text>
</comment>
<dbReference type="AlphaFoldDB" id="A0A371BFS4"/>
<protein>
    <submittedName>
        <fullName evidence="3">Uncharacterized protein</fullName>
    </submittedName>
</protein>
<sequence length="100" mass="10821">MTGWVKFWALFLTPATARFILALIALGMAGGVMWGLMTLQIDERNREPVMLAVGIVMSLASSAFGYYFGSTARGDTREPEAPPLPTAQSVLNLDGAELDR</sequence>
<organism evidence="3 4">
    <name type="scientific">Sphingorhabdus pulchriflava</name>
    <dbReference type="NCBI Taxonomy" id="2292257"/>
    <lineage>
        <taxon>Bacteria</taxon>
        <taxon>Pseudomonadati</taxon>
        <taxon>Pseudomonadota</taxon>
        <taxon>Alphaproteobacteria</taxon>
        <taxon>Sphingomonadales</taxon>
        <taxon>Sphingomonadaceae</taxon>
        <taxon>Sphingorhabdus</taxon>
    </lineage>
</organism>
<gene>
    <name evidence="3" type="ORF">DXH95_03205</name>
</gene>
<reference evidence="4" key="1">
    <citation type="submission" date="2018-08" db="EMBL/GenBank/DDBJ databases">
        <authorList>
            <person name="Kim S.-J."/>
            <person name="Jung G.-Y."/>
        </authorList>
    </citation>
    <scope>NUCLEOTIDE SEQUENCE [LARGE SCALE GENOMIC DNA]</scope>
    <source>
        <strain evidence="4">GY_G</strain>
    </source>
</reference>
<keyword evidence="4" id="KW-1185">Reference proteome</keyword>
<keyword evidence="2" id="KW-1133">Transmembrane helix</keyword>
<keyword evidence="2" id="KW-0472">Membrane</keyword>
<evidence type="ECO:0000256" key="2">
    <source>
        <dbReference type="SAM" id="Phobius"/>
    </source>
</evidence>
<feature type="transmembrane region" description="Helical" evidence="2">
    <location>
        <begin position="15"/>
        <end position="37"/>
    </location>
</feature>
<dbReference type="RefSeq" id="WP_115548002.1">
    <property type="nucleotide sequence ID" value="NZ_QRGP01000001.1"/>
</dbReference>
<dbReference type="EMBL" id="QRGP01000001">
    <property type="protein sequence ID" value="RDV06449.1"/>
    <property type="molecule type" value="Genomic_DNA"/>
</dbReference>
<dbReference type="Proteomes" id="UP000263833">
    <property type="component" value="Unassembled WGS sequence"/>
</dbReference>
<feature type="transmembrane region" description="Helical" evidence="2">
    <location>
        <begin position="49"/>
        <end position="69"/>
    </location>
</feature>
<evidence type="ECO:0000313" key="4">
    <source>
        <dbReference type="Proteomes" id="UP000263833"/>
    </source>
</evidence>
<name>A0A371BFS4_9SPHN</name>
<feature type="region of interest" description="Disordered" evidence="1">
    <location>
        <begin position="74"/>
        <end position="100"/>
    </location>
</feature>
<evidence type="ECO:0000256" key="1">
    <source>
        <dbReference type="SAM" id="MobiDB-lite"/>
    </source>
</evidence>
<keyword evidence="2" id="KW-0812">Transmembrane</keyword>
<proteinExistence type="predicted"/>